<name>A0A5M3XUZ6_9ACTN</name>
<keyword evidence="3" id="KW-0255">Endonuclease</keyword>
<dbReference type="PIRSF" id="PIRSF033490">
    <property type="entry name" value="MazF"/>
    <property type="match status" value="1"/>
</dbReference>
<evidence type="ECO:0000256" key="3">
    <source>
        <dbReference type="PIRNR" id="PIRNR033490"/>
    </source>
</evidence>
<evidence type="ECO:0000313" key="4">
    <source>
        <dbReference type="EMBL" id="GES25027.1"/>
    </source>
</evidence>
<keyword evidence="5" id="KW-1185">Reference proteome</keyword>
<proteinExistence type="inferred from homology"/>
<organism evidence="4 5">
    <name type="scientific">Acrocarpospora pleiomorpha</name>
    <dbReference type="NCBI Taxonomy" id="90975"/>
    <lineage>
        <taxon>Bacteria</taxon>
        <taxon>Bacillati</taxon>
        <taxon>Actinomycetota</taxon>
        <taxon>Actinomycetes</taxon>
        <taxon>Streptosporangiales</taxon>
        <taxon>Streptosporangiaceae</taxon>
        <taxon>Acrocarpospora</taxon>
    </lineage>
</organism>
<keyword evidence="3" id="KW-0540">Nuclease</keyword>
<dbReference type="GO" id="GO:0004521">
    <property type="term" value="F:RNA endonuclease activity"/>
    <property type="evidence" value="ECO:0007669"/>
    <property type="project" value="TreeGrafter"/>
</dbReference>
<gene>
    <name evidence="4" type="ORF">Aple_079260</name>
</gene>
<evidence type="ECO:0000313" key="5">
    <source>
        <dbReference type="Proteomes" id="UP000377595"/>
    </source>
</evidence>
<dbReference type="InterPro" id="IPR003477">
    <property type="entry name" value="PemK-like"/>
</dbReference>
<dbReference type="Pfam" id="PF02452">
    <property type="entry name" value="PemK_toxin"/>
    <property type="match status" value="1"/>
</dbReference>
<dbReference type="EC" id="3.1.-.-" evidence="3"/>
<dbReference type="GO" id="GO:0016075">
    <property type="term" value="P:rRNA catabolic process"/>
    <property type="evidence" value="ECO:0007669"/>
    <property type="project" value="TreeGrafter"/>
</dbReference>
<reference evidence="4 5" key="1">
    <citation type="submission" date="2019-10" db="EMBL/GenBank/DDBJ databases">
        <title>Whole genome shotgun sequence of Acrocarpospora pleiomorpha NBRC 16267.</title>
        <authorList>
            <person name="Ichikawa N."/>
            <person name="Kimura A."/>
            <person name="Kitahashi Y."/>
            <person name="Komaki H."/>
            <person name="Oguchi A."/>
        </authorList>
    </citation>
    <scope>NUCLEOTIDE SEQUENCE [LARGE SCALE GENOMIC DNA]</scope>
    <source>
        <strain evidence="4 5">NBRC 16267</strain>
    </source>
</reference>
<keyword evidence="3" id="KW-0378">Hydrolase</keyword>
<dbReference type="PANTHER" id="PTHR33988:SF2">
    <property type="entry name" value="ENDORIBONUCLEASE MAZF"/>
    <property type="match status" value="1"/>
</dbReference>
<dbReference type="Proteomes" id="UP000377595">
    <property type="component" value="Unassembled WGS sequence"/>
</dbReference>
<comment type="similarity">
    <text evidence="1 3">Belongs to the PemK/MazF family.</text>
</comment>
<dbReference type="OrthoDB" id="9808744at2"/>
<dbReference type="RefSeq" id="WP_155349823.1">
    <property type="nucleotide sequence ID" value="NZ_BAAAHM010000033.1"/>
</dbReference>
<evidence type="ECO:0000256" key="1">
    <source>
        <dbReference type="ARBA" id="ARBA00007521"/>
    </source>
</evidence>
<comment type="caution">
    <text evidence="4">The sequence shown here is derived from an EMBL/GenBank/DDBJ whole genome shotgun (WGS) entry which is preliminary data.</text>
</comment>
<dbReference type="InterPro" id="IPR011067">
    <property type="entry name" value="Plasmid_toxin/cell-grow_inhib"/>
</dbReference>
<protein>
    <recommendedName>
        <fullName evidence="3">mRNA interferase</fullName>
        <ecNumber evidence="3">3.1.-.-</ecNumber>
    </recommendedName>
</protein>
<comment type="function">
    <text evidence="3">Toxic component of a type II toxin-antitoxin (TA) system.</text>
</comment>
<dbReference type="GO" id="GO:0003677">
    <property type="term" value="F:DNA binding"/>
    <property type="evidence" value="ECO:0007669"/>
    <property type="project" value="InterPro"/>
</dbReference>
<dbReference type="Gene3D" id="2.30.30.110">
    <property type="match status" value="1"/>
</dbReference>
<dbReference type="PANTHER" id="PTHR33988">
    <property type="entry name" value="ENDORIBONUCLEASE MAZF-RELATED"/>
    <property type="match status" value="1"/>
</dbReference>
<evidence type="ECO:0000256" key="2">
    <source>
        <dbReference type="ARBA" id="ARBA00022649"/>
    </source>
</evidence>
<dbReference type="GO" id="GO:0006402">
    <property type="term" value="P:mRNA catabolic process"/>
    <property type="evidence" value="ECO:0007669"/>
    <property type="project" value="TreeGrafter"/>
</dbReference>
<dbReference type="AlphaFoldDB" id="A0A5M3XUZ6"/>
<dbReference type="EMBL" id="BLAF01000060">
    <property type="protein sequence ID" value="GES25027.1"/>
    <property type="molecule type" value="Genomic_DNA"/>
</dbReference>
<keyword evidence="2" id="KW-1277">Toxin-antitoxin system</keyword>
<dbReference type="SUPFAM" id="SSF50118">
    <property type="entry name" value="Cell growth inhibitor/plasmid maintenance toxic component"/>
    <property type="match status" value="1"/>
</dbReference>
<dbReference type="GO" id="GO:0016787">
    <property type="term" value="F:hydrolase activity"/>
    <property type="evidence" value="ECO:0007669"/>
    <property type="project" value="UniProtKB-KW"/>
</dbReference>
<accession>A0A5M3XUZ6</accession>
<sequence length="110" mass="12640">MKVQQGEIWFTNLGDPIGTEQGSERPTVIISSDDFNRISRDLVIVVPLTTRDRGWESHIPVSLDQTRLRKPSWAMVQQVRSVSIERFRFPMGRVSNEMVDQIVSMLGRLL</sequence>